<feature type="compositionally biased region" description="Basic residues" evidence="1">
    <location>
        <begin position="1"/>
        <end position="10"/>
    </location>
</feature>
<evidence type="ECO:0000256" key="1">
    <source>
        <dbReference type="SAM" id="MobiDB-lite"/>
    </source>
</evidence>
<feature type="region of interest" description="Disordered" evidence="1">
    <location>
        <begin position="1"/>
        <end position="20"/>
    </location>
</feature>
<name>I3SKA3_MEDTR</name>
<reference evidence="2" key="1">
    <citation type="submission" date="2012-05" db="EMBL/GenBank/DDBJ databases">
        <authorList>
            <person name="Krishnakumar V."/>
            <person name="Cheung F."/>
            <person name="Xiao Y."/>
            <person name="Chan A."/>
            <person name="Moskal W.A."/>
            <person name="Town C.D."/>
        </authorList>
    </citation>
    <scope>NUCLEOTIDE SEQUENCE</scope>
</reference>
<accession>I3SKA3</accession>
<evidence type="ECO:0000313" key="2">
    <source>
        <dbReference type="EMBL" id="AFK40695.1"/>
    </source>
</evidence>
<sequence length="43" mass="4972">MIYIPKHKKQQQHEQAKMSHSLQPYGLCPKAIQEVDSPIVLVE</sequence>
<protein>
    <submittedName>
        <fullName evidence="2">Uncharacterized protein</fullName>
    </submittedName>
</protein>
<proteinExistence type="evidence at transcript level"/>
<dbReference type="EMBL" id="BT140900">
    <property type="protein sequence ID" value="AFK40695.1"/>
    <property type="molecule type" value="mRNA"/>
</dbReference>
<dbReference type="AlphaFoldDB" id="I3SKA3"/>
<organism evidence="2">
    <name type="scientific">Medicago truncatula</name>
    <name type="common">Barrel medic</name>
    <name type="synonym">Medicago tribuloides</name>
    <dbReference type="NCBI Taxonomy" id="3880"/>
    <lineage>
        <taxon>Eukaryota</taxon>
        <taxon>Viridiplantae</taxon>
        <taxon>Streptophyta</taxon>
        <taxon>Embryophyta</taxon>
        <taxon>Tracheophyta</taxon>
        <taxon>Spermatophyta</taxon>
        <taxon>Magnoliopsida</taxon>
        <taxon>eudicotyledons</taxon>
        <taxon>Gunneridae</taxon>
        <taxon>Pentapetalae</taxon>
        <taxon>rosids</taxon>
        <taxon>fabids</taxon>
        <taxon>Fabales</taxon>
        <taxon>Fabaceae</taxon>
        <taxon>Papilionoideae</taxon>
        <taxon>50 kb inversion clade</taxon>
        <taxon>NPAAA clade</taxon>
        <taxon>Hologalegina</taxon>
        <taxon>IRL clade</taxon>
        <taxon>Trifolieae</taxon>
        <taxon>Medicago</taxon>
    </lineage>
</organism>